<keyword evidence="2" id="KW-0488">Methylation</keyword>
<feature type="region of interest" description="Disordered" evidence="13">
    <location>
        <begin position="800"/>
        <end position="867"/>
    </location>
</feature>
<feature type="region of interest" description="Disordered" evidence="13">
    <location>
        <begin position="1646"/>
        <end position="1675"/>
    </location>
</feature>
<evidence type="ECO:0000256" key="6">
    <source>
        <dbReference type="ARBA" id="ARBA00023015"/>
    </source>
</evidence>
<evidence type="ECO:0000256" key="12">
    <source>
        <dbReference type="ARBA" id="ARBA00083294"/>
    </source>
</evidence>
<feature type="compositionally biased region" description="Pro residues" evidence="13">
    <location>
        <begin position="65"/>
        <end position="81"/>
    </location>
</feature>
<evidence type="ECO:0000256" key="7">
    <source>
        <dbReference type="ARBA" id="ARBA00023163"/>
    </source>
</evidence>
<feature type="compositionally biased region" description="Basic and acidic residues" evidence="13">
    <location>
        <begin position="1221"/>
        <end position="1251"/>
    </location>
</feature>
<dbReference type="InterPro" id="IPR026314">
    <property type="entry name" value="YLP_motif_con_p1"/>
</dbReference>
<gene>
    <name evidence="15" type="ORF">PoB_004354600</name>
</gene>
<evidence type="ECO:0000256" key="11">
    <source>
        <dbReference type="ARBA" id="ARBA00068971"/>
    </source>
</evidence>
<dbReference type="PRINTS" id="PR01217">
    <property type="entry name" value="PRICHEXTENSN"/>
</dbReference>
<dbReference type="SUPFAM" id="SSF52540">
    <property type="entry name" value="P-loop containing nucleoside triphosphate hydrolases"/>
    <property type="match status" value="1"/>
</dbReference>
<feature type="region of interest" description="Disordered" evidence="13">
    <location>
        <begin position="1088"/>
        <end position="1108"/>
    </location>
</feature>
<keyword evidence="7" id="KW-0804">Transcription</keyword>
<dbReference type="FunFam" id="3.40.50.300:FF:000399">
    <property type="entry name" value="YLP motif containing 1"/>
    <property type="match status" value="1"/>
</dbReference>
<feature type="region of interest" description="Disordered" evidence="13">
    <location>
        <begin position="918"/>
        <end position="954"/>
    </location>
</feature>
<feature type="compositionally biased region" description="Basic and acidic residues" evidence="13">
    <location>
        <begin position="995"/>
        <end position="1039"/>
    </location>
</feature>
<evidence type="ECO:0000259" key="14">
    <source>
        <dbReference type="Pfam" id="PF26583"/>
    </source>
</evidence>
<name>A0AAV4BE09_9GAST</name>
<comment type="subcellular location">
    <subcellularLocation>
        <location evidence="1">Nucleus speckle</location>
    </subcellularLocation>
</comment>
<feature type="compositionally biased region" description="Basic and acidic residues" evidence="13">
    <location>
        <begin position="1120"/>
        <end position="1166"/>
    </location>
</feature>
<feature type="compositionally biased region" description="Basic and acidic residues" evidence="13">
    <location>
        <begin position="141"/>
        <end position="156"/>
    </location>
</feature>
<dbReference type="GO" id="GO:0032204">
    <property type="term" value="P:regulation of telomere maintenance"/>
    <property type="evidence" value="ECO:0007669"/>
    <property type="project" value="TreeGrafter"/>
</dbReference>
<feature type="compositionally biased region" description="Acidic residues" evidence="13">
    <location>
        <begin position="712"/>
        <end position="721"/>
    </location>
</feature>
<feature type="compositionally biased region" description="Pro residues" evidence="13">
    <location>
        <begin position="157"/>
        <end position="173"/>
    </location>
</feature>
<reference evidence="15 16" key="1">
    <citation type="journal article" date="2021" name="Elife">
        <title>Chloroplast acquisition without the gene transfer in kleptoplastic sea slugs, Plakobranchus ocellatus.</title>
        <authorList>
            <person name="Maeda T."/>
            <person name="Takahashi S."/>
            <person name="Yoshida T."/>
            <person name="Shimamura S."/>
            <person name="Takaki Y."/>
            <person name="Nagai Y."/>
            <person name="Toyoda A."/>
            <person name="Suzuki Y."/>
            <person name="Arimoto A."/>
            <person name="Ishii H."/>
            <person name="Satoh N."/>
            <person name="Nishiyama T."/>
            <person name="Hasebe M."/>
            <person name="Maruyama T."/>
            <person name="Minagawa J."/>
            <person name="Obokata J."/>
            <person name="Shigenobu S."/>
        </authorList>
    </citation>
    <scope>NUCLEOTIDE SEQUENCE [LARGE SCALE GENOMIC DNA]</scope>
</reference>
<feature type="region of interest" description="Disordered" evidence="13">
    <location>
        <begin position="1120"/>
        <end position="1389"/>
    </location>
</feature>
<feature type="compositionally biased region" description="Basic and acidic residues" evidence="13">
    <location>
        <begin position="813"/>
        <end position="831"/>
    </location>
</feature>
<feature type="compositionally biased region" description="Basic and acidic residues" evidence="13">
    <location>
        <begin position="231"/>
        <end position="250"/>
    </location>
</feature>
<protein>
    <recommendedName>
        <fullName evidence="11">YLP motif-containing protein 1</fullName>
    </recommendedName>
    <alternativeName>
        <fullName evidence="12">Nuclear protein ZAP3</fullName>
    </alternativeName>
</protein>
<feature type="region of interest" description="Disordered" evidence="13">
    <location>
        <begin position="229"/>
        <end position="744"/>
    </location>
</feature>
<evidence type="ECO:0000256" key="1">
    <source>
        <dbReference type="ARBA" id="ARBA00004324"/>
    </source>
</evidence>
<dbReference type="EMBL" id="BLXT01004727">
    <property type="protein sequence ID" value="GFO17041.1"/>
    <property type="molecule type" value="Genomic_DNA"/>
</dbReference>
<keyword evidence="8" id="KW-0539">Nucleus</keyword>
<feature type="compositionally biased region" description="Basic and acidic residues" evidence="13">
    <location>
        <begin position="1259"/>
        <end position="1374"/>
    </location>
</feature>
<evidence type="ECO:0000256" key="2">
    <source>
        <dbReference type="ARBA" id="ARBA00022481"/>
    </source>
</evidence>
<evidence type="ECO:0000313" key="16">
    <source>
        <dbReference type="Proteomes" id="UP000735302"/>
    </source>
</evidence>
<feature type="domain" description="YLPM1-like spectrin repeat" evidence="14">
    <location>
        <begin position="179"/>
        <end position="248"/>
    </location>
</feature>
<dbReference type="GO" id="GO:0016607">
    <property type="term" value="C:nuclear speck"/>
    <property type="evidence" value="ECO:0007669"/>
    <property type="project" value="UniProtKB-SubCell"/>
</dbReference>
<feature type="compositionally biased region" description="Polar residues" evidence="13">
    <location>
        <begin position="450"/>
        <end position="459"/>
    </location>
</feature>
<comment type="function">
    <text evidence="9">Plays a role in the reduction of telomerase activity during differentiation of embryonic stem cells by binding to the core promoter of TERT and controlling its down-regulation.</text>
</comment>
<feature type="compositionally biased region" description="Gly residues" evidence="13">
    <location>
        <begin position="509"/>
        <end position="522"/>
    </location>
</feature>
<keyword evidence="4" id="KW-1017">Isopeptide bond</keyword>
<evidence type="ECO:0000256" key="10">
    <source>
        <dbReference type="ARBA" id="ARBA00065932"/>
    </source>
</evidence>
<organism evidence="15 16">
    <name type="scientific">Plakobranchus ocellatus</name>
    <dbReference type="NCBI Taxonomy" id="259542"/>
    <lineage>
        <taxon>Eukaryota</taxon>
        <taxon>Metazoa</taxon>
        <taxon>Spiralia</taxon>
        <taxon>Lophotrochozoa</taxon>
        <taxon>Mollusca</taxon>
        <taxon>Gastropoda</taxon>
        <taxon>Heterobranchia</taxon>
        <taxon>Euthyneura</taxon>
        <taxon>Panpulmonata</taxon>
        <taxon>Sacoglossa</taxon>
        <taxon>Placobranchoidea</taxon>
        <taxon>Plakobranchidae</taxon>
        <taxon>Plakobranchus</taxon>
    </lineage>
</organism>
<dbReference type="Gene3D" id="3.40.50.300">
    <property type="entry name" value="P-loop containing nucleotide triphosphate hydrolases"/>
    <property type="match status" value="1"/>
</dbReference>
<dbReference type="Pfam" id="PF26583">
    <property type="entry name" value="Spectrin_YLPM1"/>
    <property type="match status" value="1"/>
</dbReference>
<keyword evidence="3" id="KW-0678">Repressor</keyword>
<evidence type="ECO:0000256" key="3">
    <source>
        <dbReference type="ARBA" id="ARBA00022491"/>
    </source>
</evidence>
<dbReference type="PANTHER" id="PTHR13413:SF0">
    <property type="entry name" value="YLP MOTIF-CONTAINING PROTEIN 1"/>
    <property type="match status" value="1"/>
</dbReference>
<feature type="compositionally biased region" description="Acidic residues" evidence="13">
    <location>
        <begin position="1663"/>
        <end position="1673"/>
    </location>
</feature>
<keyword evidence="6" id="KW-0805">Transcription regulation</keyword>
<dbReference type="Proteomes" id="UP000735302">
    <property type="component" value="Unassembled WGS sequence"/>
</dbReference>
<evidence type="ECO:0000256" key="8">
    <source>
        <dbReference type="ARBA" id="ARBA00023242"/>
    </source>
</evidence>
<evidence type="ECO:0000313" key="15">
    <source>
        <dbReference type="EMBL" id="GFO17041.1"/>
    </source>
</evidence>
<accession>A0AAV4BE09</accession>
<dbReference type="Pfam" id="PF13671">
    <property type="entry name" value="AAA_33"/>
    <property type="match status" value="1"/>
</dbReference>
<keyword evidence="5" id="KW-0832">Ubl conjugation</keyword>
<dbReference type="PANTHER" id="PTHR13413">
    <property type="entry name" value="YLP MOTIF CONTAINING PROTEIN NUCLEAR PROTEIN ZAP"/>
    <property type="match status" value="1"/>
</dbReference>
<comment type="subunit">
    <text evidence="10">Interacts with PPP1CA and NCOA5. Forms a complex with ILF2, ILF3, KHDRBS1, RBMX, NCOA5 and PPP1CA.</text>
</comment>
<feature type="region of interest" description="Disordered" evidence="13">
    <location>
        <begin position="982"/>
        <end position="1039"/>
    </location>
</feature>
<feature type="compositionally biased region" description="Basic residues" evidence="13">
    <location>
        <begin position="850"/>
        <end position="860"/>
    </location>
</feature>
<feature type="compositionally biased region" description="Basic and acidic residues" evidence="13">
    <location>
        <begin position="360"/>
        <end position="396"/>
    </location>
</feature>
<feature type="compositionally biased region" description="Polar residues" evidence="13">
    <location>
        <begin position="300"/>
        <end position="311"/>
    </location>
</feature>
<sequence length="1792" mass="204350">MYNWNAPLRGHGFPVQNPPVQMMGYGAPGQMGLNPATMQTFQQPQWGQQQQSFPPGIGMLPLMAQPPPPQWQQQHPMPPQQFPQQQPRMFPLGMMGGIHPVPPSLPPLEEKPPLPSEPPPPLPSTPHEKPPLPSEQPKPPLPKEDTGTHDSPRPPDEPVPLKPAPPSHPPAPDPAIVAELEKVKKEEQVFLDQYKQWKQQYDDWREQNQNHPNKEQYEQYLSQWKTYEGQMESRRQSIADQKAALEEKVGGHHQAGAIRSSQPREEQSGLHARASAERNSINSGRDVSYSGGRGNRLSPEKSNQWERQQQPAVEGDDMGEEDMNLDDDEESGAGGIIESSSHVWPSGPHNPQILSQPPPQHRENEPHVLPDKSKPFYPREENSFDESSSKDTRFEDSSQVWEPSVQRDSGPGGFYRGRGRGEWSNNRGMMGQGPKFGWRGGENPRYQAPALNSNKSSFAENEEDLQKPSGYRDNNPEDRATDGNYADEDFQQYDNTDLESFNSFSSYRGRGGSGTIQRGRGGPDAFQRGRGGPDAFQRGRGGPDAFQRGRGGPDAFQRGRGGPDAFQRGRGGPDAFQRGRGGPDAFQRGRGGPDAFQRGRGGPDAFQRGRGSEIQSSRGRGFERGRGVAYGRGNPVFDEQEDFPRAAGEESYEGRSGRYGEETAESDFFTRDNEQTLSNRGRGSWPNRGRGGFQGQPSSQFGGNIQDTFTNYDEEGENNFDDVERQAEEQYADDEELEGSKTVDNFQFGFRGRGRGAMLRGRGRGGFTTSFGNSLEDAQFESQDYYEDQRDDFVDRGQERFQGLDFPGVGRGEPFRGRGRGGMDMEGKEMISRVGNRGRGELNLTGGRMGRGRGALRGRGGHGVDFQRGENTAAEYYDDGVDYSNDEIQDQNEVYHPRGRGRGTARSGFGRGAYAAEDSDQFASHDEPSQWDHFQPNVEKGWGGARGRGRGRGTAMSQQFESRWNEGAFENEREAAQGALEYENKRTNSMVNQEPGRDDEPLAKRGRFDTDERNPYDAPMDRFPPHQPRDHFDPYGDRYLDPYGRYPDPYLRDPYYDPYAPLPFERGTEYERFGKIFDRKPFTPAESIDYGHGELDKEKKKAAIQPKEVIDYGHGRAKKVWSDLGRDNTQREDRLNDFTRDDPYGHTGRYDHMRQSGQESDAKSEHSGLYSARFSSPIRKDADSSELASMQRHQQDFTASRSRGLEGPQGDRGALPDDLDKDPYNRNRDDVYKRNDDDIKDRAYNATHGRDSINPYHNKGRDDRFGERELRGRDGDELYDRSRDSSYGRDRDDRYKERDMLHSRERDLEESPRRRRQDDEGRYGSSSRRNEMYRKEESPQSRDYMRRDDYNSGSRRDHSDDVMLRGRRNKDGRGEIFPVSQSQDSLRNADSMKRWDDKDFYGMTSSRDQIYSALPGARDLYGERAVSSPSRNSTSVRATSSSALPVAEIKKVEDLLCLPGRDSRPPQLVVIIRGLPGSGKTYVSKLLREKEIKFGGSAPRMLCLDDYFMVEVDKQEVDPDTGKKVKKKVLEYEYEQALENAYRQSLLKSFKKTVDDGFFPFIIVDATNEKVVHFSEFWSYAKSRGFQVYVGELNVDVATCIQRNIHQWTEWDIQKVKSNWEPLPNHYIRLDLRWLLQDDSIAEVEMEDTDPNEAEQEEKVSQEEDEEEEEQESGFEGIYKKSKWELDTSEKTLDKLDGIPVSKKHIAEHQSLKDYLQLDEPEQLDDDDDYYSRESLPGKKRVRWADLEEKKTQNRRRDLGFIVGQTKRDWERITDDDFATKALNQTKYFYKN</sequence>
<feature type="compositionally biased region" description="Acidic residues" evidence="13">
    <location>
        <begin position="314"/>
        <end position="331"/>
    </location>
</feature>
<evidence type="ECO:0000256" key="4">
    <source>
        <dbReference type="ARBA" id="ARBA00022499"/>
    </source>
</evidence>
<dbReference type="InterPro" id="IPR027417">
    <property type="entry name" value="P-loop_NTPase"/>
</dbReference>
<keyword evidence="16" id="KW-1185">Reference proteome</keyword>
<evidence type="ECO:0000256" key="5">
    <source>
        <dbReference type="ARBA" id="ARBA00022843"/>
    </source>
</evidence>
<evidence type="ECO:0000256" key="9">
    <source>
        <dbReference type="ARBA" id="ARBA00058677"/>
    </source>
</evidence>
<dbReference type="InterPro" id="IPR058903">
    <property type="entry name" value="Spectrin_YLPM1-like"/>
</dbReference>
<feature type="compositionally biased region" description="Pro residues" evidence="13">
    <location>
        <begin position="131"/>
        <end position="140"/>
    </location>
</feature>
<feature type="compositionally biased region" description="Polar residues" evidence="13">
    <location>
        <begin position="1379"/>
        <end position="1388"/>
    </location>
</feature>
<feature type="compositionally biased region" description="Basic and acidic residues" evidence="13">
    <location>
        <begin position="1089"/>
        <end position="1101"/>
    </location>
</feature>
<feature type="compositionally biased region" description="Acidic residues" evidence="13">
    <location>
        <begin position="1646"/>
        <end position="1656"/>
    </location>
</feature>
<feature type="compositionally biased region" description="Basic and acidic residues" evidence="13">
    <location>
        <begin position="642"/>
        <end position="661"/>
    </location>
</feature>
<evidence type="ECO:0000256" key="13">
    <source>
        <dbReference type="SAM" id="MobiDB-lite"/>
    </source>
</evidence>
<feature type="compositionally biased region" description="Low complexity" evidence="13">
    <location>
        <begin position="82"/>
        <end position="91"/>
    </location>
</feature>
<feature type="compositionally biased region" description="Pro residues" evidence="13">
    <location>
        <begin position="113"/>
        <end position="124"/>
    </location>
</feature>
<feature type="region of interest" description="Disordered" evidence="13">
    <location>
        <begin position="65"/>
        <end position="178"/>
    </location>
</feature>
<comment type="caution">
    <text evidence="15">The sequence shown here is derived from an EMBL/GenBank/DDBJ whole genome shotgun (WGS) entry which is preliminary data.</text>
</comment>
<proteinExistence type="predicted"/>
<feature type="compositionally biased region" description="Polar residues" evidence="13">
    <location>
        <begin position="1186"/>
        <end position="1201"/>
    </location>
</feature>